<evidence type="ECO:0000256" key="9">
    <source>
        <dbReference type="HAMAP-Rule" id="MF_03182"/>
    </source>
</evidence>
<dbReference type="Gene3D" id="3.30.420.10">
    <property type="entry name" value="Ribonuclease H-like superfamily/Ribonuclease H"/>
    <property type="match status" value="1"/>
</dbReference>
<evidence type="ECO:0000256" key="6">
    <source>
        <dbReference type="ARBA" id="ARBA00022801"/>
    </source>
</evidence>
<evidence type="ECO:0000256" key="7">
    <source>
        <dbReference type="ARBA" id="ARBA00022839"/>
    </source>
</evidence>
<comment type="cofactor">
    <cofactor evidence="9">
        <name>a divalent metal cation</name>
        <dbReference type="ChEBI" id="CHEBI:60240"/>
    </cofactor>
    <text evidence="9">Binds 2 metal cations per subunit in the catalytic exonuclease domain.</text>
</comment>
<dbReference type="Gene3D" id="3.90.70.10">
    <property type="entry name" value="Cysteine proteinases"/>
    <property type="match status" value="1"/>
</dbReference>
<comment type="domain">
    <text evidence="9">Contains a pseudo-UCH domain. This ubiquitin C-terminal hydrolase (UCH)-like or ubiquitin specific protease (USP)-like domain is predicted to be catalytically inactive because it lacks the active site catalytic triad characteristic of thiol proteases, with residues at the equivalent structural positions that are incompatible with catalysis, and it cannot bind ubiquitin. It functions as a structural scaffold for intra- and intermolecular interactions in the complex.</text>
</comment>
<comment type="subunit">
    <text evidence="9">Forms a heterotrimer with an asymmetric homodimer of the regulatory subunit PAN3 to form the poly(A)-nuclease (PAN) deadenylation complex.</text>
</comment>
<dbReference type="AlphaFoldDB" id="A0A1B6CJM8"/>
<keyword evidence="6 9" id="KW-0378">Hydrolase</keyword>
<dbReference type="Gene3D" id="2.130.10.10">
    <property type="entry name" value="YVTN repeat-like/Quinoprotein amine dehydrogenase"/>
    <property type="match status" value="1"/>
</dbReference>
<dbReference type="SUPFAM" id="SSF53098">
    <property type="entry name" value="Ribonuclease H-like"/>
    <property type="match status" value="1"/>
</dbReference>
<keyword evidence="2 9" id="KW-0963">Cytoplasm</keyword>
<dbReference type="InterPro" id="IPR012337">
    <property type="entry name" value="RNaseH-like_sf"/>
</dbReference>
<dbReference type="EC" id="3.1.13.4" evidence="9"/>
<dbReference type="CDD" id="cd06143">
    <property type="entry name" value="PAN2_exo"/>
    <property type="match status" value="1"/>
</dbReference>
<accession>A0A1B6CJM8</accession>
<feature type="binding site" evidence="9">
    <location>
        <position position="1021"/>
    </location>
    <ligand>
        <name>a divalent metal cation</name>
        <dbReference type="ChEBI" id="CHEBI:60240"/>
        <note>catalytic</note>
    </ligand>
</feature>
<feature type="domain" description="USP" evidence="10">
    <location>
        <begin position="514"/>
        <end position="968"/>
    </location>
</feature>
<sequence>MDLRSNTSIMMPYEAPEEILIYEDVGYEEVVQPFIRDESFVPVNDHFGQEFSTDSEFQERRTILADGGVHFGVSALAFDNQEELLWMGNQGGHVTSYYSCEMQKYTSFQVHATEDVRSIHTFSQGILALMPSALRCQIRRGIPCFNHTSENMDHMQCLLQLSDQTLLLGGLTPKVIEFDLNQCQEVNLLDVGAAGCAILRQHGRFVCFGDPFGKIELRDRNNLTVEHVLQAHTGSLSDFDIHGNLLVTCGFSNRTNGMAVDRFLKVYDMRMMRAVSPISVMLDPQLLRFMPSYSSRIAVASSLGQLQLVDTVTLSEPNLNLYQVNTANSLILALDVSSSCQSIALSDSGGSIHLFTSQLPAMFNNFSQDTEFADPIESFPPISIDDTLASYASVPLVLQPGTTLLSDWPKEYLKNVYRRTPPIDPEILRTMKMQGTIGFAPNPGTKLRNQVPYVLNSRNVRNPIQMAQDQRNKNDENVVAFNIIPKRYRKIEVKYSKTGLEDFDVEQYNKTCFSGLEATLPNSYCNAMIQVLYFLEPLRNIVLSHLCRSEFCLCCELAFLFRMLDMSKGIPCHAGNFLRALRNDREASALDLILPDQSNAELRKKTNLISLIQNWNRFILHQIHYELLEENKRKEKEIAQAAPPFVYRDTDFPSIDLSKPRRKLRIDIPEGDMPVGSNIESKDEETEISRLFGTKQIHVNRCLKCSRECSKESYLLVCNLIYPDTEQSSNKKSYSFCDVLSCSLCPEQTTPAWCDQCERFQPTLQSRRIRMLPDILTVNCGMDNTQEKCFWQGQMDLLVKQVLESGGAEATYSPSKLCRYGNSCNRQHCHFKHPDSRATSNNIFTPNTNQLYYAHSWLPQHIQVDLKNNGEVDVTKLEKPDSVVPIKEGTVQTEIYDLCAVVCYVHEEKRNLVSIINVGSSYHQRASGSQISQWYIFNDFSVNPVAGQEAVWFSLDWKIPCVLYWTSRKFSGQNVNTPVCSIPAGIFAEDVCVARSGKGSITFTPLTPEETPGPGDLVAMDAEFVTLNQEESELRSDGKLATIKPSHMSVARISCVRGQGALEGTPFIDDYIATQERVEDYLTKFSGIKPGDLDANYSSKHLTTLKSTYLKLRFLVDNGVKFVGHGLCNDFRVINLIVPPEQVIDTVHLFHLPHQRMVSLRFLCWHYLGRKIQSHTHDSIEDAKAALQLYQLYQEMEAENRVRHSLEEMYKVGMNLQWKVPGDDN</sequence>
<evidence type="ECO:0000256" key="2">
    <source>
        <dbReference type="ARBA" id="ARBA00022490"/>
    </source>
</evidence>
<dbReference type="PROSITE" id="PS50235">
    <property type="entry name" value="USP_3"/>
    <property type="match status" value="1"/>
</dbReference>
<comment type="function">
    <text evidence="9">Catalytic subunit of the poly(A)-nuclease (PAN) deadenylation complex, one of two cytoplasmic mRNA deadenylases involved in general and miRNA-mediated mRNA turnover. PAN specifically shortens poly(A) tails of RNA and the activity is stimulated by poly(A)-binding protein (PABP). PAN deadenylation is followed by rapid degradation of the shortened mRNA tails by the CCR4-NOT complex. Deadenylated mRNAs are then degraded by two alternative mechanisms, namely exosome-mediated 3'-5' exonucleolytic degradation, or deadenlyation-dependent mRNA decaping and subsequent 5'-3' exonucleolytic degradation by XRN1.</text>
</comment>
<dbReference type="InterPro" id="IPR048841">
    <property type="entry name" value="PAN2_N"/>
</dbReference>
<dbReference type="GO" id="GO:0000932">
    <property type="term" value="C:P-body"/>
    <property type="evidence" value="ECO:0007669"/>
    <property type="project" value="UniProtKB-SubCell"/>
</dbReference>
<dbReference type="GO" id="GO:0031251">
    <property type="term" value="C:PAN complex"/>
    <property type="evidence" value="ECO:0007669"/>
    <property type="project" value="UniProtKB-UniRule"/>
</dbReference>
<gene>
    <name evidence="9" type="primary">PAN2</name>
    <name evidence="11" type="ORF">g.14544</name>
</gene>
<keyword evidence="3 9" id="KW-0507">mRNA processing</keyword>
<dbReference type="InterPro" id="IPR015943">
    <property type="entry name" value="WD40/YVTN_repeat-like_dom_sf"/>
</dbReference>
<evidence type="ECO:0000313" key="11">
    <source>
        <dbReference type="EMBL" id="JAS13686.1"/>
    </source>
</evidence>
<dbReference type="EMBL" id="GEDC01023612">
    <property type="protein sequence ID" value="JAS13686.1"/>
    <property type="molecule type" value="Transcribed_RNA"/>
</dbReference>
<dbReference type="Pfam" id="PF13423">
    <property type="entry name" value="UCH_1"/>
    <property type="match status" value="1"/>
</dbReference>
<dbReference type="GO" id="GO:0004535">
    <property type="term" value="F:poly(A)-specific ribonuclease activity"/>
    <property type="evidence" value="ECO:0007669"/>
    <property type="project" value="UniProtKB-UniRule"/>
</dbReference>
<dbReference type="GO" id="GO:0003676">
    <property type="term" value="F:nucleic acid binding"/>
    <property type="evidence" value="ECO:0007669"/>
    <property type="project" value="InterPro"/>
</dbReference>
<comment type="caution">
    <text evidence="9">Lacks conserved residue(s) required for the propagation of feature annotation.</text>
</comment>
<comment type="subcellular location">
    <subcellularLocation>
        <location evidence="9">Cytoplasm</location>
        <location evidence="9">P-body</location>
    </subcellularLocation>
    <subcellularLocation>
        <location evidence="9">Nucleus</location>
    </subcellularLocation>
    <text evidence="9">Shuttles between nucleus and cytoplasm.</text>
</comment>
<comment type="domain">
    <text evidence="9">The linker, or PAN3 interaction domain (PID), between the WD40 repeats and the pseudo-UCH domain mediates interaction with PAN3.</text>
</comment>
<feature type="binding site" evidence="9">
    <location>
        <position position="1023"/>
    </location>
    <ligand>
        <name>a divalent metal cation</name>
        <dbReference type="ChEBI" id="CHEBI:60240"/>
        <note>catalytic</note>
    </ligand>
</feature>
<dbReference type="FunFam" id="2.130.10.10:FF:000421">
    <property type="entry name" value="PAN2-PAN3 deadenylation complex catalytic subunit PAN2"/>
    <property type="match status" value="1"/>
</dbReference>
<evidence type="ECO:0000259" key="10">
    <source>
        <dbReference type="PROSITE" id="PS50235"/>
    </source>
</evidence>
<evidence type="ECO:0000256" key="4">
    <source>
        <dbReference type="ARBA" id="ARBA00022722"/>
    </source>
</evidence>
<dbReference type="GO" id="GO:0006397">
    <property type="term" value="P:mRNA processing"/>
    <property type="evidence" value="ECO:0007669"/>
    <property type="project" value="UniProtKB-KW"/>
</dbReference>
<comment type="activity regulation">
    <text evidence="9">Positively regulated by the regulatory subunit PAN3.</text>
</comment>
<dbReference type="InterPro" id="IPR038765">
    <property type="entry name" value="Papain-like_cys_pep_sf"/>
</dbReference>
<dbReference type="PANTHER" id="PTHR15728">
    <property type="entry name" value="DEADENYLATION COMPLEX CATALYTIC SUBUNIT PAN2"/>
    <property type="match status" value="1"/>
</dbReference>
<dbReference type="InterPro" id="IPR030843">
    <property type="entry name" value="PAN2"/>
</dbReference>
<dbReference type="InterPro" id="IPR028889">
    <property type="entry name" value="USP"/>
</dbReference>
<dbReference type="Pfam" id="PF20770">
    <property type="entry name" value="PAN2_N"/>
    <property type="match status" value="1"/>
</dbReference>
<dbReference type="InterPro" id="IPR036397">
    <property type="entry name" value="RNaseH_sf"/>
</dbReference>
<organism evidence="11">
    <name type="scientific">Clastoptera arizonana</name>
    <name type="common">Arizona spittle bug</name>
    <dbReference type="NCBI Taxonomy" id="38151"/>
    <lineage>
        <taxon>Eukaryota</taxon>
        <taxon>Metazoa</taxon>
        <taxon>Ecdysozoa</taxon>
        <taxon>Arthropoda</taxon>
        <taxon>Hexapoda</taxon>
        <taxon>Insecta</taxon>
        <taxon>Pterygota</taxon>
        <taxon>Neoptera</taxon>
        <taxon>Paraneoptera</taxon>
        <taxon>Hemiptera</taxon>
        <taxon>Auchenorrhyncha</taxon>
        <taxon>Cercopoidea</taxon>
        <taxon>Clastopteridae</taxon>
        <taxon>Clastoptera</taxon>
    </lineage>
</organism>
<keyword evidence="5 9" id="KW-0479">Metal-binding</keyword>
<dbReference type="GO" id="GO:0005634">
    <property type="term" value="C:nucleus"/>
    <property type="evidence" value="ECO:0007669"/>
    <property type="project" value="UniProtKB-SubCell"/>
</dbReference>
<evidence type="ECO:0000256" key="3">
    <source>
        <dbReference type="ARBA" id="ARBA00022664"/>
    </source>
</evidence>
<name>A0A1B6CJM8_9HEMI</name>
<evidence type="ECO:0000256" key="1">
    <source>
        <dbReference type="ARBA" id="ARBA00001663"/>
    </source>
</evidence>
<feature type="binding site" evidence="9">
    <location>
        <position position="1182"/>
    </location>
    <ligand>
        <name>a divalent metal cation</name>
        <dbReference type="ChEBI" id="CHEBI:60240"/>
        <note>catalytic</note>
    </ligand>
</feature>
<dbReference type="PANTHER" id="PTHR15728:SF0">
    <property type="entry name" value="PAN2-PAN3 DEADENYLATION COMPLEX CATALYTIC SUBUNIT PAN2"/>
    <property type="match status" value="1"/>
</dbReference>
<keyword evidence="7 9" id="KW-0269">Exonuclease</keyword>
<dbReference type="InterPro" id="IPR028881">
    <property type="entry name" value="PAN2_UCH_dom"/>
</dbReference>
<keyword evidence="4 9" id="KW-0540">Nuclease</keyword>
<feature type="binding site" evidence="9">
    <location>
        <position position="1130"/>
    </location>
    <ligand>
        <name>a divalent metal cation</name>
        <dbReference type="ChEBI" id="CHEBI:60240"/>
        <note>catalytic</note>
    </ligand>
</feature>
<dbReference type="GO" id="GO:0010606">
    <property type="term" value="P:positive regulation of cytoplasmic mRNA processing body assembly"/>
    <property type="evidence" value="ECO:0007669"/>
    <property type="project" value="UniProtKB-UniRule"/>
</dbReference>
<evidence type="ECO:0000256" key="5">
    <source>
        <dbReference type="ARBA" id="ARBA00022723"/>
    </source>
</evidence>
<reference evidence="11" key="1">
    <citation type="submission" date="2015-12" db="EMBL/GenBank/DDBJ databases">
        <title>De novo transcriptome assembly of four potential Pierce s Disease insect vectors from Arizona vineyards.</title>
        <authorList>
            <person name="Tassone E.E."/>
        </authorList>
    </citation>
    <scope>NUCLEOTIDE SEQUENCE</scope>
</reference>
<evidence type="ECO:0000256" key="8">
    <source>
        <dbReference type="ARBA" id="ARBA00023242"/>
    </source>
</evidence>
<dbReference type="GO" id="GO:0046872">
    <property type="term" value="F:metal ion binding"/>
    <property type="evidence" value="ECO:0007669"/>
    <property type="project" value="UniProtKB-KW"/>
</dbReference>
<dbReference type="SMART" id="SM00479">
    <property type="entry name" value="EXOIII"/>
    <property type="match status" value="1"/>
</dbReference>
<dbReference type="GO" id="GO:0000289">
    <property type="term" value="P:nuclear-transcribed mRNA poly(A) tail shortening"/>
    <property type="evidence" value="ECO:0007669"/>
    <property type="project" value="UniProtKB-UniRule"/>
</dbReference>
<dbReference type="InterPro" id="IPR050785">
    <property type="entry name" value="PAN2-PAN3_catalytic_subunit"/>
</dbReference>
<comment type="similarity">
    <text evidence="9">Belongs to the peptidase C19 family. PAN2 subfamily.</text>
</comment>
<keyword evidence="8 9" id="KW-0539">Nucleus</keyword>
<proteinExistence type="inferred from homology"/>
<comment type="catalytic activity">
    <reaction evidence="1 9">
        <text>Exonucleolytic cleavage of poly(A) to 5'-AMP.</text>
        <dbReference type="EC" id="3.1.13.4"/>
    </reaction>
</comment>
<dbReference type="Pfam" id="PF00929">
    <property type="entry name" value="RNase_T"/>
    <property type="match status" value="1"/>
</dbReference>
<dbReference type="HAMAP" id="MF_03182">
    <property type="entry name" value="PAN2"/>
    <property type="match status" value="1"/>
</dbReference>
<dbReference type="InterPro" id="IPR036322">
    <property type="entry name" value="WD40_repeat_dom_sf"/>
</dbReference>
<dbReference type="SUPFAM" id="SSF54001">
    <property type="entry name" value="Cysteine proteinases"/>
    <property type="match status" value="1"/>
</dbReference>
<protein>
    <recommendedName>
        <fullName evidence="9">PAN2-PAN3 deadenylation complex catalytic subunit PAN2</fullName>
        <ecNumber evidence="9">3.1.13.4</ecNumber>
    </recommendedName>
    <alternativeName>
        <fullName evidence="9">PAB1P-dependent poly(A)-specific ribonuclease</fullName>
    </alternativeName>
    <alternativeName>
        <fullName evidence="9">Poly(A)-nuclease deadenylation complex subunit 2</fullName>
        <shortName evidence="9">PAN deadenylation complex subunit 2</shortName>
    </alternativeName>
</protein>
<dbReference type="InterPro" id="IPR013520">
    <property type="entry name" value="Ribonucl_H"/>
</dbReference>
<dbReference type="SUPFAM" id="SSF50978">
    <property type="entry name" value="WD40 repeat-like"/>
    <property type="match status" value="1"/>
</dbReference>
<dbReference type="FunFam" id="3.30.420.10:FF:000011">
    <property type="entry name" value="PAN2-PAN3 deadenylation complex catalytic subunit PAN2"/>
    <property type="match status" value="1"/>
</dbReference>